<reference evidence="1" key="2">
    <citation type="submission" date="2018-05" db="EMBL/GenBank/DDBJ databases">
        <title>OmerRS3 (Oryza meridionalis Reference Sequence Version 3).</title>
        <authorList>
            <person name="Zhang J."/>
            <person name="Kudrna D."/>
            <person name="Lee S."/>
            <person name="Talag J."/>
            <person name="Welchert J."/>
            <person name="Wing R.A."/>
        </authorList>
    </citation>
    <scope>NUCLEOTIDE SEQUENCE [LARGE SCALE GENOMIC DNA]</scope>
    <source>
        <strain evidence="1">cv. OR44</strain>
    </source>
</reference>
<keyword evidence="2" id="KW-1185">Reference proteome</keyword>
<dbReference type="AlphaFoldDB" id="A0A0E0FEK3"/>
<sequence>MLCDSDTAYFDIYAISSNVKGDYSEGAVLIWNGEGKEVVNIQWINDCYIQGIKIPENDAVAIQALIKTPATCQGARDTIVSASK</sequence>
<dbReference type="EnsemblPlants" id="OMERI12G14400.1">
    <property type="protein sequence ID" value="OMERI12G14400.1"/>
    <property type="gene ID" value="OMERI12G14400"/>
</dbReference>
<evidence type="ECO:0000313" key="2">
    <source>
        <dbReference type="Proteomes" id="UP000008021"/>
    </source>
</evidence>
<proteinExistence type="predicted"/>
<dbReference type="Gramene" id="OMERI12G14400.1">
    <property type="protein sequence ID" value="OMERI12G14400.1"/>
    <property type="gene ID" value="OMERI12G14400"/>
</dbReference>
<accession>A0A0E0FEK3</accession>
<dbReference type="Proteomes" id="UP000008021">
    <property type="component" value="Chromosome 12"/>
</dbReference>
<dbReference type="HOGENOM" id="CLU_2531259_0_0_1"/>
<evidence type="ECO:0000313" key="1">
    <source>
        <dbReference type="EnsemblPlants" id="OMERI12G14400.1"/>
    </source>
</evidence>
<organism evidence="1">
    <name type="scientific">Oryza meridionalis</name>
    <dbReference type="NCBI Taxonomy" id="40149"/>
    <lineage>
        <taxon>Eukaryota</taxon>
        <taxon>Viridiplantae</taxon>
        <taxon>Streptophyta</taxon>
        <taxon>Embryophyta</taxon>
        <taxon>Tracheophyta</taxon>
        <taxon>Spermatophyta</taxon>
        <taxon>Magnoliopsida</taxon>
        <taxon>Liliopsida</taxon>
        <taxon>Poales</taxon>
        <taxon>Poaceae</taxon>
        <taxon>BOP clade</taxon>
        <taxon>Oryzoideae</taxon>
        <taxon>Oryzeae</taxon>
        <taxon>Oryzinae</taxon>
        <taxon>Oryza</taxon>
    </lineage>
</organism>
<name>A0A0E0FEK3_9ORYZ</name>
<reference evidence="1" key="1">
    <citation type="submission" date="2015-04" db="UniProtKB">
        <authorList>
            <consortium name="EnsemblPlants"/>
        </authorList>
    </citation>
    <scope>IDENTIFICATION</scope>
</reference>
<protein>
    <submittedName>
        <fullName evidence="1">Uncharacterized protein</fullName>
    </submittedName>
</protein>